<evidence type="ECO:0000313" key="3">
    <source>
        <dbReference type="EMBL" id="KAF6405714.1"/>
    </source>
</evidence>
<evidence type="ECO:0000259" key="2">
    <source>
        <dbReference type="Pfam" id="PF14950"/>
    </source>
</evidence>
<dbReference type="PANTHER" id="PTHR34347">
    <property type="entry name" value="DNA REPAIR-SCAFFOLDING PROTEIN SPIDR"/>
    <property type="match status" value="1"/>
</dbReference>
<name>A0A7J8C4C9_ROUAE</name>
<evidence type="ECO:0000256" key="1">
    <source>
        <dbReference type="SAM" id="MobiDB-lite"/>
    </source>
</evidence>
<protein>
    <recommendedName>
        <fullName evidence="2">DUF4502 domain-containing protein</fullName>
    </recommendedName>
</protein>
<feature type="region of interest" description="Disordered" evidence="1">
    <location>
        <begin position="1"/>
        <end position="21"/>
    </location>
</feature>
<dbReference type="GO" id="GO:0000724">
    <property type="term" value="P:double-strand break repair via homologous recombination"/>
    <property type="evidence" value="ECO:0007669"/>
    <property type="project" value="TreeGrafter"/>
</dbReference>
<dbReference type="EMBL" id="JACASE010000015">
    <property type="protein sequence ID" value="KAF6405714.1"/>
    <property type="molecule type" value="Genomic_DNA"/>
</dbReference>
<feature type="domain" description="DUF4502" evidence="2">
    <location>
        <begin position="111"/>
        <end position="353"/>
    </location>
</feature>
<sequence length="407" mass="46024">MPRGGNARGRKKKRDWDIGYPSFPGEDPLQFKRAHLRTVGTAASLSEAWLRCEEGFQDTSGTLSLTAEKKTITEKHLKLIARPKKETTTSMSTSGLTDITWSSSGSDLSDEDKLQFVDWESDSEREDTSEFNEFEDGENAVEISDCASCASSHSSTSEERAFELPKTCSTEILEYSSDSENKDDSKSILCIDSESSHKFHMDFGSDGRQVVERSINPRVKSMESILYTPQRQTKYPRTAENSAKKKKLLRGGLAERLNRLQNRERSAVSLWRHQCVSSQKGLLGRSGILTVKILELHEECTIQVAMCEQLAGLQAQSSSQGTGLKVLFTKETAYYLRAHPQDVIHIYPPWQKLIIPNRSCPVILNTYFCQKVVAKEDLRATHEVHCWDIPLPRSITLEQMFRFKSNK</sequence>
<keyword evidence="4" id="KW-1185">Reference proteome</keyword>
<dbReference type="InterPro" id="IPR028026">
    <property type="entry name" value="DUF4502"/>
</dbReference>
<gene>
    <name evidence="3" type="ORF">HJG63_018376</name>
</gene>
<dbReference type="GO" id="GO:0005654">
    <property type="term" value="C:nucleoplasm"/>
    <property type="evidence" value="ECO:0007669"/>
    <property type="project" value="TreeGrafter"/>
</dbReference>
<dbReference type="AlphaFoldDB" id="A0A7J8C4C9"/>
<organism evidence="3 4">
    <name type="scientific">Rousettus aegyptiacus</name>
    <name type="common">Egyptian fruit bat</name>
    <name type="synonym">Pteropus aegyptiacus</name>
    <dbReference type="NCBI Taxonomy" id="9407"/>
    <lineage>
        <taxon>Eukaryota</taxon>
        <taxon>Metazoa</taxon>
        <taxon>Chordata</taxon>
        <taxon>Craniata</taxon>
        <taxon>Vertebrata</taxon>
        <taxon>Euteleostomi</taxon>
        <taxon>Mammalia</taxon>
        <taxon>Eutheria</taxon>
        <taxon>Laurasiatheria</taxon>
        <taxon>Chiroptera</taxon>
        <taxon>Yinpterochiroptera</taxon>
        <taxon>Pteropodoidea</taxon>
        <taxon>Pteropodidae</taxon>
        <taxon>Rousettinae</taxon>
        <taxon>Rousettus</taxon>
    </lineage>
</organism>
<proteinExistence type="predicted"/>
<dbReference type="GO" id="GO:0000228">
    <property type="term" value="C:nuclear chromosome"/>
    <property type="evidence" value="ECO:0007669"/>
    <property type="project" value="TreeGrafter"/>
</dbReference>
<reference evidence="3 4" key="1">
    <citation type="journal article" date="2020" name="Nature">
        <title>Six reference-quality genomes reveal evolution of bat adaptations.</title>
        <authorList>
            <person name="Jebb D."/>
            <person name="Huang Z."/>
            <person name="Pippel M."/>
            <person name="Hughes G.M."/>
            <person name="Lavrichenko K."/>
            <person name="Devanna P."/>
            <person name="Winkler S."/>
            <person name="Jermiin L.S."/>
            <person name="Skirmuntt E.C."/>
            <person name="Katzourakis A."/>
            <person name="Burkitt-Gray L."/>
            <person name="Ray D.A."/>
            <person name="Sullivan K.A.M."/>
            <person name="Roscito J.G."/>
            <person name="Kirilenko B.M."/>
            <person name="Davalos L.M."/>
            <person name="Corthals A.P."/>
            <person name="Power M.L."/>
            <person name="Jones G."/>
            <person name="Ransome R.D."/>
            <person name="Dechmann D.K.N."/>
            <person name="Locatelli A.G."/>
            <person name="Puechmaille S.J."/>
            <person name="Fedrigo O."/>
            <person name="Jarvis E.D."/>
            <person name="Hiller M."/>
            <person name="Vernes S.C."/>
            <person name="Myers E.W."/>
            <person name="Teeling E.C."/>
        </authorList>
    </citation>
    <scope>NUCLEOTIDE SEQUENCE [LARGE SCALE GENOMIC DNA]</scope>
    <source>
        <strain evidence="3">MRouAeg1</strain>
        <tissue evidence="3">Muscle</tissue>
    </source>
</reference>
<comment type="caution">
    <text evidence="3">The sequence shown here is derived from an EMBL/GenBank/DDBJ whole genome shotgun (WGS) entry which is preliminary data.</text>
</comment>
<dbReference type="PANTHER" id="PTHR34347:SF1">
    <property type="entry name" value="DNA REPAIR-SCAFFOLDING PROTEIN"/>
    <property type="match status" value="1"/>
</dbReference>
<evidence type="ECO:0000313" key="4">
    <source>
        <dbReference type="Proteomes" id="UP000593571"/>
    </source>
</evidence>
<dbReference type="GO" id="GO:0070202">
    <property type="term" value="P:regulation of establishment of protein localization to chromosome"/>
    <property type="evidence" value="ECO:0007669"/>
    <property type="project" value="TreeGrafter"/>
</dbReference>
<accession>A0A7J8C4C9</accession>
<dbReference type="Proteomes" id="UP000593571">
    <property type="component" value="Unassembled WGS sequence"/>
</dbReference>
<dbReference type="InterPro" id="IPR053054">
    <property type="entry name" value="DNA_repair-scaffolding"/>
</dbReference>
<dbReference type="Pfam" id="PF14950">
    <property type="entry name" value="DUF4502"/>
    <property type="match status" value="1"/>
</dbReference>